<dbReference type="PANTHER" id="PTHR38248">
    <property type="entry name" value="FUNK1 6"/>
    <property type="match status" value="1"/>
</dbReference>
<dbReference type="InterPro" id="IPR021109">
    <property type="entry name" value="Peptidase_aspartic_dom_sf"/>
</dbReference>
<gene>
    <name evidence="3" type="ORF">H0H81_009367</name>
</gene>
<dbReference type="GO" id="GO:0004672">
    <property type="term" value="F:protein kinase activity"/>
    <property type="evidence" value="ECO:0007669"/>
    <property type="project" value="InterPro"/>
</dbReference>
<accession>A0A9P7FPF7</accession>
<dbReference type="PANTHER" id="PTHR38248:SF2">
    <property type="entry name" value="FUNK1 11"/>
    <property type="match status" value="1"/>
</dbReference>
<dbReference type="InterPro" id="IPR011009">
    <property type="entry name" value="Kinase-like_dom_sf"/>
</dbReference>
<organism evidence="3 4">
    <name type="scientific">Sphagnurus paluster</name>
    <dbReference type="NCBI Taxonomy" id="117069"/>
    <lineage>
        <taxon>Eukaryota</taxon>
        <taxon>Fungi</taxon>
        <taxon>Dikarya</taxon>
        <taxon>Basidiomycota</taxon>
        <taxon>Agaricomycotina</taxon>
        <taxon>Agaricomycetes</taxon>
        <taxon>Agaricomycetidae</taxon>
        <taxon>Agaricales</taxon>
        <taxon>Tricholomatineae</taxon>
        <taxon>Lyophyllaceae</taxon>
        <taxon>Sphagnurus</taxon>
    </lineage>
</organism>
<dbReference type="Pfam" id="PF17667">
    <property type="entry name" value="Pkinase_fungal"/>
    <property type="match status" value="1"/>
</dbReference>
<feature type="compositionally biased region" description="Basic residues" evidence="1">
    <location>
        <begin position="300"/>
        <end position="319"/>
    </location>
</feature>
<evidence type="ECO:0000313" key="4">
    <source>
        <dbReference type="Proteomes" id="UP000717328"/>
    </source>
</evidence>
<proteinExistence type="predicted"/>
<evidence type="ECO:0000313" key="3">
    <source>
        <dbReference type="EMBL" id="KAG5636017.1"/>
    </source>
</evidence>
<dbReference type="Gene3D" id="1.10.510.10">
    <property type="entry name" value="Transferase(Phosphotransferase) domain 1"/>
    <property type="match status" value="1"/>
</dbReference>
<feature type="region of interest" description="Disordered" evidence="1">
    <location>
        <begin position="292"/>
        <end position="320"/>
    </location>
</feature>
<dbReference type="CDD" id="cd00303">
    <property type="entry name" value="retropepsin_like"/>
    <property type="match status" value="1"/>
</dbReference>
<keyword evidence="4" id="KW-1185">Reference proteome</keyword>
<dbReference type="Pfam" id="PF08284">
    <property type="entry name" value="RVP_2"/>
    <property type="match status" value="1"/>
</dbReference>
<reference evidence="3" key="2">
    <citation type="submission" date="2021-10" db="EMBL/GenBank/DDBJ databases">
        <title>Phylogenomics reveals ancestral predisposition of the termite-cultivated fungus Termitomyces towards a domesticated lifestyle.</title>
        <authorList>
            <person name="Auxier B."/>
            <person name="Grum-Grzhimaylo A."/>
            <person name="Cardenas M.E."/>
            <person name="Lodge J.D."/>
            <person name="Laessoe T."/>
            <person name="Pedersen O."/>
            <person name="Smith M.E."/>
            <person name="Kuyper T.W."/>
            <person name="Franco-Molano E.A."/>
            <person name="Baroni T.J."/>
            <person name="Aanen D.K."/>
        </authorList>
    </citation>
    <scope>NUCLEOTIDE SEQUENCE</scope>
    <source>
        <strain evidence="3">D49</strain>
    </source>
</reference>
<dbReference type="OrthoDB" id="1750432at2759"/>
<evidence type="ECO:0000256" key="1">
    <source>
        <dbReference type="SAM" id="MobiDB-lite"/>
    </source>
</evidence>
<feature type="region of interest" description="Disordered" evidence="1">
    <location>
        <begin position="1"/>
        <end position="125"/>
    </location>
</feature>
<reference evidence="3" key="1">
    <citation type="submission" date="2021-02" db="EMBL/GenBank/DDBJ databases">
        <authorList>
            <person name="Nieuwenhuis M."/>
            <person name="Van De Peppel L.J.J."/>
        </authorList>
    </citation>
    <scope>NUCLEOTIDE SEQUENCE</scope>
    <source>
        <strain evidence="3">D49</strain>
    </source>
</reference>
<name>A0A9P7FPF7_9AGAR</name>
<dbReference type="EMBL" id="JABCKI010005987">
    <property type="protein sequence ID" value="KAG5636017.1"/>
    <property type="molecule type" value="Genomic_DNA"/>
</dbReference>
<feature type="compositionally biased region" description="Polar residues" evidence="1">
    <location>
        <begin position="98"/>
        <end position="113"/>
    </location>
</feature>
<dbReference type="Gene3D" id="2.40.70.10">
    <property type="entry name" value="Acid Proteases"/>
    <property type="match status" value="1"/>
</dbReference>
<feature type="domain" description="Protein kinase" evidence="2">
    <location>
        <begin position="754"/>
        <end position="1048"/>
    </location>
</feature>
<evidence type="ECO:0000259" key="2">
    <source>
        <dbReference type="PROSITE" id="PS50011"/>
    </source>
</evidence>
<dbReference type="SUPFAM" id="SSF56112">
    <property type="entry name" value="Protein kinase-like (PK-like)"/>
    <property type="match status" value="1"/>
</dbReference>
<feature type="compositionally biased region" description="Basic and acidic residues" evidence="1">
    <location>
        <begin position="21"/>
        <end position="33"/>
    </location>
</feature>
<dbReference type="PROSITE" id="PS50011">
    <property type="entry name" value="PROTEIN_KINASE_DOM"/>
    <property type="match status" value="1"/>
</dbReference>
<dbReference type="InterPro" id="IPR040976">
    <property type="entry name" value="Pkinase_fungal"/>
</dbReference>
<feature type="region of interest" description="Disordered" evidence="1">
    <location>
        <begin position="419"/>
        <end position="479"/>
    </location>
</feature>
<dbReference type="InterPro" id="IPR000719">
    <property type="entry name" value="Prot_kinase_dom"/>
</dbReference>
<feature type="region of interest" description="Disordered" evidence="1">
    <location>
        <begin position="211"/>
        <end position="239"/>
    </location>
</feature>
<sequence length="1105" mass="122389">MIQSIASVPGAFPPATQPDEGSPRSARDTRSYRDAAASRLPSPVSQRDGDPASSGSEAGGDSHQPSAVNSGLGAAVDSVQPVNVDDGGEPWTVVTPRQVRSTGSLGGRTSNSTKRVHERATSPEENKVLFDKEITVAFAQQNSANKSNGKCNVERPITVDSAVDSSLASITIASPSAAAKGKGPDPTNWGGINLRDEEIDVDIQREQLNSWARKKRSEPSKLRNIVPDTHSNEGTEGARLAPTAVERIEHALEAAKLSGSPAATSNEDSGPWAQLAPNSYLGAAIRGLTGDSVETQMSQARRRRQAKRSKKSKKKKSKTLLKSVAPQYGLRIVLMTDVRTFVTVILGGLRAAVERRGVLSQPQGSVAVWLRTLGLIPADWYVLREPRREKLEFALLEDPMFDLRQWYAKKIYDEDAELYEDGHDSPPDDEDEGSNDSPPQDDSGNGSSSDDDSPPPPPGAGVSGSPALLASGSDSEGNVPDEEEIIRLSGVQVPRRNYAGLQRNAAVPKDFTRVVPKPVAVVTKVNGHPAWALLDSGSVGDFISTTLADQLNVPKIQLQKPLPLQLGSRSKVNFGTKVRLQYQDIDEEQSFDIANLSGYDLILGTPWWFQHGVSVGMNLARVVVTHPVAVAIQGDGVSRIAARAVEDQIQQLREELLQYTLPICKEDGCYSDEIAWLWWFDRQGAIQSTGMDMVQNLPYFAVLLAAFQRFDQEDWGIIARLHPGSATEYKSKSKAYQIQRIDFIPAFLATVIKVQAKTGTDKGNWGLVGRGTRIMTGIAAGSGTPDANQDVVFKFSWPEVIRTSEAEIIWKACQVNNTYTKCHLPKLVARYSSYSTDNIRKALGIIPRQGSLHREPRELRLLVTYPLSLSSDHEPEQFMRFWVDWYRCHRILWINQIEHRDISPSNLMVDATDQKYPKGVLNDFDLAVYQPTHVQPGGERTGTIPYMYMALDLLREKYFEGKISRLYRHDLESFIWVLVVATLRMATDTPGTPFDLEKWVGSSSYTHVRSKKLELQEEWRAFPETLAGTNPYQCTLCKFLLGWLHTKQATRALNFPREDPDCTVFEEFENIVAEHWPGLEVLGHLNWPKFKTMKEIAAEGRQKVY</sequence>
<comment type="caution">
    <text evidence="3">The sequence shown here is derived from an EMBL/GenBank/DDBJ whole genome shotgun (WGS) entry which is preliminary data.</text>
</comment>
<dbReference type="GO" id="GO:0005524">
    <property type="term" value="F:ATP binding"/>
    <property type="evidence" value="ECO:0007669"/>
    <property type="project" value="InterPro"/>
</dbReference>
<dbReference type="SUPFAM" id="SSF50630">
    <property type="entry name" value="Acid proteases"/>
    <property type="match status" value="1"/>
</dbReference>
<feature type="compositionally biased region" description="Low complexity" evidence="1">
    <location>
        <begin position="436"/>
        <end position="448"/>
    </location>
</feature>
<dbReference type="Proteomes" id="UP000717328">
    <property type="component" value="Unassembled WGS sequence"/>
</dbReference>
<dbReference type="AlphaFoldDB" id="A0A9P7FPF7"/>
<protein>
    <recommendedName>
        <fullName evidence="2">Protein kinase domain-containing protein</fullName>
    </recommendedName>
</protein>